<dbReference type="EMBL" id="CP033970">
    <property type="protein sequence ID" value="AZG15750.1"/>
    <property type="molecule type" value="Genomic_DNA"/>
</dbReference>
<keyword evidence="1" id="KW-0732">Signal</keyword>
<feature type="domain" description="DUF4397" evidence="2">
    <location>
        <begin position="40"/>
        <end position="155"/>
    </location>
</feature>
<feature type="signal peptide" evidence="1">
    <location>
        <begin position="1"/>
        <end position="21"/>
    </location>
</feature>
<proteinExistence type="predicted"/>
<dbReference type="OrthoDB" id="8969492at2"/>
<dbReference type="InterPro" id="IPR025510">
    <property type="entry name" value="DUF4397"/>
</dbReference>
<dbReference type="KEGG" id="cpau:EHF44_20020"/>
<feature type="chain" id="PRO_5018291075" evidence="1">
    <location>
        <begin position="22"/>
        <end position="263"/>
    </location>
</feature>
<accession>A0A3G8H6N1</accession>
<dbReference type="PROSITE" id="PS51257">
    <property type="entry name" value="PROKAR_LIPOPROTEIN"/>
    <property type="match status" value="1"/>
</dbReference>
<name>A0A3G8H6N1_9BURK</name>
<dbReference type="Proteomes" id="UP000270411">
    <property type="component" value="Chromosome 2"/>
</dbReference>
<dbReference type="RefSeq" id="WP_124685483.1">
    <property type="nucleotide sequence ID" value="NZ_CP033970.1"/>
</dbReference>
<gene>
    <name evidence="3" type="ORF">EHF44_20020</name>
</gene>
<reference evidence="4" key="1">
    <citation type="submission" date="2018-11" db="EMBL/GenBank/DDBJ databases">
        <title>FDA dAtabase for Regulatory Grade micrObial Sequences (FDA-ARGOS): Supporting development and validation of Infectious Disease Dx tests.</title>
        <authorList>
            <person name="Goldberg B."/>
            <person name="Campos J."/>
            <person name="Tallon L."/>
            <person name="Sadzewicz L."/>
            <person name="Zhao X."/>
            <person name="Vavikolanu K."/>
            <person name="Mehta A."/>
            <person name="Aluvathingal J."/>
            <person name="Nadendla S."/>
            <person name="Geyer C."/>
            <person name="Nandy P."/>
            <person name="Yan Y."/>
            <person name="Sichtig H."/>
        </authorList>
    </citation>
    <scope>NUCLEOTIDE SEQUENCE [LARGE SCALE GENOMIC DNA]</scope>
    <source>
        <strain evidence="4">FDAARGOS_614</strain>
    </source>
</reference>
<evidence type="ECO:0000259" key="2">
    <source>
        <dbReference type="Pfam" id="PF14344"/>
    </source>
</evidence>
<protein>
    <submittedName>
        <fullName evidence="3">DUF4397 domain-containing protein</fullName>
    </submittedName>
</protein>
<evidence type="ECO:0000256" key="1">
    <source>
        <dbReference type="SAM" id="SignalP"/>
    </source>
</evidence>
<dbReference type="Pfam" id="PF14344">
    <property type="entry name" value="DUF4397"/>
    <property type="match status" value="1"/>
</dbReference>
<organism evidence="3 4">
    <name type="scientific">Cupriavidus pauculus</name>
    <dbReference type="NCBI Taxonomy" id="82633"/>
    <lineage>
        <taxon>Bacteria</taxon>
        <taxon>Pseudomonadati</taxon>
        <taxon>Pseudomonadota</taxon>
        <taxon>Betaproteobacteria</taxon>
        <taxon>Burkholderiales</taxon>
        <taxon>Burkholderiaceae</taxon>
        <taxon>Cupriavidus</taxon>
    </lineage>
</organism>
<sequence>MTQFKRKIILGMALATTAVLAACGGGDDGIDDRIGLSKPAVRVIHAVTAGPNVDVLQNGALTSLQNVPYKTVSGYFDVSTGNNLFAFNLTGTSTQIGSTTVDARTGHKYTVIALPGTTSADVAQIDDPYGKGLVDTQARVRTFNASINAQNVDVYLTTPAADLNSVSPNMASVQYKNAVPASGADSQYLDSGTYRLRITTAGTKTVIFDSGSLTLNRNADWLITTIPADGIGAVVPNRIKVLVAQSNTSNATAQELVSQTAAQ</sequence>
<evidence type="ECO:0000313" key="3">
    <source>
        <dbReference type="EMBL" id="AZG15750.1"/>
    </source>
</evidence>
<dbReference type="AlphaFoldDB" id="A0A3G8H6N1"/>
<evidence type="ECO:0000313" key="4">
    <source>
        <dbReference type="Proteomes" id="UP000270411"/>
    </source>
</evidence>